<protein>
    <submittedName>
        <fullName evidence="1">Uncharacterized protein</fullName>
    </submittedName>
</protein>
<evidence type="ECO:0000313" key="2">
    <source>
        <dbReference type="Proteomes" id="UP001151760"/>
    </source>
</evidence>
<reference evidence="1" key="1">
    <citation type="journal article" date="2022" name="Int. J. Mol. Sci.">
        <title>Draft Genome of Tanacetum Coccineum: Genomic Comparison of Closely Related Tanacetum-Family Plants.</title>
        <authorList>
            <person name="Yamashiro T."/>
            <person name="Shiraishi A."/>
            <person name="Nakayama K."/>
            <person name="Satake H."/>
        </authorList>
    </citation>
    <scope>NUCLEOTIDE SEQUENCE</scope>
</reference>
<reference evidence="1" key="2">
    <citation type="submission" date="2022-01" db="EMBL/GenBank/DDBJ databases">
        <authorList>
            <person name="Yamashiro T."/>
            <person name="Shiraishi A."/>
            <person name="Satake H."/>
            <person name="Nakayama K."/>
        </authorList>
    </citation>
    <scope>NUCLEOTIDE SEQUENCE</scope>
</reference>
<gene>
    <name evidence="1" type="ORF">Tco_0680897</name>
</gene>
<dbReference type="EMBL" id="BQNB010009641">
    <property type="protein sequence ID" value="GJS66333.1"/>
    <property type="molecule type" value="Genomic_DNA"/>
</dbReference>
<name>A0ABQ4XN33_9ASTR</name>
<sequence>MCVVNILKSVLATPPRLTGLPESYGKTICRYGYQWRPTERNSLENLIVRSLNKKWGTEIPKLSKLEFFQIPESYRSMPFGILDSGSAQKQSNHGVMEIMLHGLDSVDLKSLFYMGCLGTTIYSLIPDQTWIKSKKSLSTIRPKSENTKYRASSYLFQMDLCGPMRVQSINGEEILLSHRWMTIQDSRGMG</sequence>
<dbReference type="Proteomes" id="UP001151760">
    <property type="component" value="Unassembled WGS sequence"/>
</dbReference>
<keyword evidence="2" id="KW-1185">Reference proteome</keyword>
<proteinExistence type="predicted"/>
<organism evidence="1 2">
    <name type="scientific">Tanacetum coccineum</name>
    <dbReference type="NCBI Taxonomy" id="301880"/>
    <lineage>
        <taxon>Eukaryota</taxon>
        <taxon>Viridiplantae</taxon>
        <taxon>Streptophyta</taxon>
        <taxon>Embryophyta</taxon>
        <taxon>Tracheophyta</taxon>
        <taxon>Spermatophyta</taxon>
        <taxon>Magnoliopsida</taxon>
        <taxon>eudicotyledons</taxon>
        <taxon>Gunneridae</taxon>
        <taxon>Pentapetalae</taxon>
        <taxon>asterids</taxon>
        <taxon>campanulids</taxon>
        <taxon>Asterales</taxon>
        <taxon>Asteraceae</taxon>
        <taxon>Asteroideae</taxon>
        <taxon>Anthemideae</taxon>
        <taxon>Anthemidinae</taxon>
        <taxon>Tanacetum</taxon>
    </lineage>
</organism>
<accession>A0ABQ4XN33</accession>
<evidence type="ECO:0000313" key="1">
    <source>
        <dbReference type="EMBL" id="GJS66333.1"/>
    </source>
</evidence>
<comment type="caution">
    <text evidence="1">The sequence shown here is derived from an EMBL/GenBank/DDBJ whole genome shotgun (WGS) entry which is preliminary data.</text>
</comment>